<gene>
    <name evidence="4" type="ORF">N7456_013431</name>
</gene>
<reference evidence="4" key="1">
    <citation type="submission" date="2022-11" db="EMBL/GenBank/DDBJ databases">
        <authorList>
            <person name="Petersen C."/>
        </authorList>
    </citation>
    <scope>NUCLEOTIDE SEQUENCE</scope>
    <source>
        <strain evidence="4">IBT 30069</strain>
    </source>
</reference>
<evidence type="ECO:0000256" key="3">
    <source>
        <dbReference type="SAM" id="MobiDB-lite"/>
    </source>
</evidence>
<reference evidence="4" key="2">
    <citation type="journal article" date="2023" name="IMA Fungus">
        <title>Comparative genomic study of the Penicillium genus elucidates a diverse pangenome and 15 lateral gene transfer events.</title>
        <authorList>
            <person name="Petersen C."/>
            <person name="Sorensen T."/>
            <person name="Nielsen M.R."/>
            <person name="Sondergaard T.E."/>
            <person name="Sorensen J.L."/>
            <person name="Fitzpatrick D.A."/>
            <person name="Frisvad J.C."/>
            <person name="Nielsen K.L."/>
        </authorList>
    </citation>
    <scope>NUCLEOTIDE SEQUENCE</scope>
    <source>
        <strain evidence="4">IBT 30069</strain>
    </source>
</reference>
<dbReference type="EMBL" id="JAPQKH010000011">
    <property type="protein sequence ID" value="KAJ5081193.1"/>
    <property type="molecule type" value="Genomic_DNA"/>
</dbReference>
<dbReference type="PANTHER" id="PTHR24189">
    <property type="entry name" value="MYOTROPHIN"/>
    <property type="match status" value="1"/>
</dbReference>
<feature type="region of interest" description="Disordered" evidence="3">
    <location>
        <begin position="268"/>
        <end position="287"/>
    </location>
</feature>
<dbReference type="AlphaFoldDB" id="A0A9W9JTB8"/>
<keyword evidence="2" id="KW-0040">ANK repeat</keyword>
<proteinExistence type="predicted"/>
<keyword evidence="1" id="KW-0677">Repeat</keyword>
<protein>
    <submittedName>
        <fullName evidence="4">Uncharacterized protein</fullName>
    </submittedName>
</protein>
<dbReference type="InterPro" id="IPR036770">
    <property type="entry name" value="Ankyrin_rpt-contain_sf"/>
</dbReference>
<dbReference type="Proteomes" id="UP001149165">
    <property type="component" value="Unassembled WGS sequence"/>
</dbReference>
<keyword evidence="5" id="KW-1185">Reference proteome</keyword>
<sequence length="566" mass="63547">MRVQIRDFAVLELCRAAGKQNVRRVEDLLAAGVDPNGRFDDLESVFSGVEEGWASGEKNALPPKFFEDESEEPPLYGAIRRGGRDKTCITRLVKALLEHGADPYALFRQPIILHQELPLFPGESVDLEEVSDETLDLEYGLFSRRGIINEARKSEFERLSLDPKSNPDTIFEKDEFINNPFNHDDFETWINHEDSFPHPYGVRSVLHSLLEMGVYVQPIFDFLGDNIDVERRDPQGRTLFLAACLSRLGLDGAVDGIYTTVSDARSNKGMAENPFPQPDNPWRSFERPSTTRSLGPSLLDFFISRGSNLLAVDNYGRNAFHLIFDEEKHVTDMPAINEIAIKHLVKSCPSLINKPDNAGFYPLHMAIRWMGIGGHSGWTLVYAPESLYQVEVPVNELISAGADPLVRDIRGNTVLHYLAASKLGEKNHLVGQKQKRLLQVFLDLGVDPKTRNADGRTALEIFFTTGNDDQVHHAQLDDQEGYRILGEEVLDIFVKGGYDVKEQNENGQTLLHLVSTLASERAAAWFKVLQAKGLDPLAEDKDGNTPLGLAKENDELERFIVNDRIE</sequence>
<evidence type="ECO:0000256" key="1">
    <source>
        <dbReference type="ARBA" id="ARBA00022737"/>
    </source>
</evidence>
<dbReference type="InterPro" id="IPR050745">
    <property type="entry name" value="Multifunctional_regulatory"/>
</dbReference>
<organism evidence="4 5">
    <name type="scientific">Penicillium angulare</name>
    <dbReference type="NCBI Taxonomy" id="116970"/>
    <lineage>
        <taxon>Eukaryota</taxon>
        <taxon>Fungi</taxon>
        <taxon>Dikarya</taxon>
        <taxon>Ascomycota</taxon>
        <taxon>Pezizomycotina</taxon>
        <taxon>Eurotiomycetes</taxon>
        <taxon>Eurotiomycetidae</taxon>
        <taxon>Eurotiales</taxon>
        <taxon>Aspergillaceae</taxon>
        <taxon>Penicillium</taxon>
    </lineage>
</organism>
<dbReference type="SUPFAM" id="SSF48403">
    <property type="entry name" value="Ankyrin repeat"/>
    <property type="match status" value="1"/>
</dbReference>
<name>A0A9W9JTB8_9EURO</name>
<accession>A0A9W9JTB8</accession>
<dbReference type="OrthoDB" id="21416at2759"/>
<evidence type="ECO:0000313" key="5">
    <source>
        <dbReference type="Proteomes" id="UP001149165"/>
    </source>
</evidence>
<evidence type="ECO:0000256" key="2">
    <source>
        <dbReference type="ARBA" id="ARBA00023043"/>
    </source>
</evidence>
<dbReference type="Gene3D" id="1.25.40.20">
    <property type="entry name" value="Ankyrin repeat-containing domain"/>
    <property type="match status" value="3"/>
</dbReference>
<evidence type="ECO:0000313" key="4">
    <source>
        <dbReference type="EMBL" id="KAJ5081193.1"/>
    </source>
</evidence>
<dbReference type="PANTHER" id="PTHR24189:SF50">
    <property type="entry name" value="ANKYRIN REPEAT AND SOCS BOX PROTEIN 2"/>
    <property type="match status" value="1"/>
</dbReference>
<comment type="caution">
    <text evidence="4">The sequence shown here is derived from an EMBL/GenBank/DDBJ whole genome shotgun (WGS) entry which is preliminary data.</text>
</comment>